<dbReference type="PANTHER" id="PTHR19282:SF551">
    <property type="entry name" value="RE08073P-RELATED"/>
    <property type="match status" value="1"/>
</dbReference>
<evidence type="ECO:0000313" key="8">
    <source>
        <dbReference type="EMBL" id="KAG8239486.1"/>
    </source>
</evidence>
<dbReference type="Gene3D" id="1.10.1450.10">
    <property type="entry name" value="Tetraspanin"/>
    <property type="match status" value="1"/>
</dbReference>
<organism evidence="8 9">
    <name type="scientific">Ladona fulva</name>
    <name type="common">Scarce chaser dragonfly</name>
    <name type="synonym">Libellula fulva</name>
    <dbReference type="NCBI Taxonomy" id="123851"/>
    <lineage>
        <taxon>Eukaryota</taxon>
        <taxon>Metazoa</taxon>
        <taxon>Ecdysozoa</taxon>
        <taxon>Arthropoda</taxon>
        <taxon>Hexapoda</taxon>
        <taxon>Insecta</taxon>
        <taxon>Pterygota</taxon>
        <taxon>Palaeoptera</taxon>
        <taxon>Odonata</taxon>
        <taxon>Epiprocta</taxon>
        <taxon>Anisoptera</taxon>
        <taxon>Libelluloidea</taxon>
        <taxon>Libellulidae</taxon>
        <taxon>Ladona</taxon>
    </lineage>
</organism>
<accession>A0A8K0KTE5</accession>
<keyword evidence="3 7" id="KW-0812">Transmembrane</keyword>
<dbReference type="SUPFAM" id="SSF48652">
    <property type="entry name" value="Tetraspanin"/>
    <property type="match status" value="1"/>
</dbReference>
<evidence type="ECO:0000256" key="6">
    <source>
        <dbReference type="PIRSR" id="PIRSR002419-1"/>
    </source>
</evidence>
<dbReference type="PANTHER" id="PTHR19282">
    <property type="entry name" value="TETRASPANIN"/>
    <property type="match status" value="1"/>
</dbReference>
<evidence type="ECO:0000313" key="9">
    <source>
        <dbReference type="Proteomes" id="UP000792457"/>
    </source>
</evidence>
<dbReference type="AlphaFoldDB" id="A0A8K0KTE5"/>
<evidence type="ECO:0000256" key="4">
    <source>
        <dbReference type="ARBA" id="ARBA00022989"/>
    </source>
</evidence>
<keyword evidence="4 7" id="KW-1133">Transmembrane helix</keyword>
<feature type="transmembrane region" description="Helical" evidence="7">
    <location>
        <begin position="74"/>
        <end position="94"/>
    </location>
</feature>
<proteinExistence type="inferred from homology"/>
<feature type="transmembrane region" description="Helical" evidence="7">
    <location>
        <begin position="246"/>
        <end position="275"/>
    </location>
</feature>
<feature type="disulfide bond" evidence="6">
    <location>
        <begin position="178"/>
        <end position="197"/>
    </location>
</feature>
<dbReference type="OrthoDB" id="6239677at2759"/>
<dbReference type="InterPro" id="IPR018499">
    <property type="entry name" value="Tetraspanin/Peripherin"/>
</dbReference>
<keyword evidence="9" id="KW-1185">Reference proteome</keyword>
<comment type="similarity">
    <text evidence="2 7">Belongs to the tetraspanin (TM4SF) family.</text>
</comment>
<name>A0A8K0KTE5_LADFU</name>
<feature type="transmembrane region" description="Helical" evidence="7">
    <location>
        <begin position="12"/>
        <end position="39"/>
    </location>
</feature>
<protein>
    <recommendedName>
        <fullName evidence="7">Tetraspanin</fullName>
    </recommendedName>
</protein>
<dbReference type="PRINTS" id="PR00259">
    <property type="entry name" value="TMFOUR"/>
</dbReference>
<reference evidence="8" key="1">
    <citation type="submission" date="2013-04" db="EMBL/GenBank/DDBJ databases">
        <authorList>
            <person name="Qu J."/>
            <person name="Murali S.C."/>
            <person name="Bandaranaike D."/>
            <person name="Bellair M."/>
            <person name="Blankenburg K."/>
            <person name="Chao H."/>
            <person name="Dinh H."/>
            <person name="Doddapaneni H."/>
            <person name="Downs B."/>
            <person name="Dugan-Rocha S."/>
            <person name="Elkadiri S."/>
            <person name="Gnanaolivu R.D."/>
            <person name="Hernandez B."/>
            <person name="Javaid M."/>
            <person name="Jayaseelan J.C."/>
            <person name="Lee S."/>
            <person name="Li M."/>
            <person name="Ming W."/>
            <person name="Munidasa M."/>
            <person name="Muniz J."/>
            <person name="Nguyen L."/>
            <person name="Ongeri F."/>
            <person name="Osuji N."/>
            <person name="Pu L.-L."/>
            <person name="Puazo M."/>
            <person name="Qu C."/>
            <person name="Quiroz J."/>
            <person name="Raj R."/>
            <person name="Weissenberger G."/>
            <person name="Xin Y."/>
            <person name="Zou X."/>
            <person name="Han Y."/>
            <person name="Richards S."/>
            <person name="Worley K."/>
            <person name="Muzny D."/>
            <person name="Gibbs R."/>
        </authorList>
    </citation>
    <scope>NUCLEOTIDE SEQUENCE</scope>
    <source>
        <strain evidence="8">Sampled in the wild</strain>
    </source>
</reference>
<gene>
    <name evidence="8" type="ORF">J437_LFUL018445</name>
</gene>
<dbReference type="Pfam" id="PF00335">
    <property type="entry name" value="Tetraspanin"/>
    <property type="match status" value="1"/>
</dbReference>
<evidence type="ECO:0000256" key="5">
    <source>
        <dbReference type="ARBA" id="ARBA00023136"/>
    </source>
</evidence>
<evidence type="ECO:0000256" key="7">
    <source>
        <dbReference type="RuleBase" id="RU361218"/>
    </source>
</evidence>
<dbReference type="InterPro" id="IPR000301">
    <property type="entry name" value="Tetraspanin_animals"/>
</dbReference>
<dbReference type="EMBL" id="KZ309672">
    <property type="protein sequence ID" value="KAG8239486.1"/>
    <property type="molecule type" value="Genomic_DNA"/>
</dbReference>
<dbReference type="GO" id="GO:0005886">
    <property type="term" value="C:plasma membrane"/>
    <property type="evidence" value="ECO:0007669"/>
    <property type="project" value="TreeGrafter"/>
</dbReference>
<dbReference type="InterPro" id="IPR008952">
    <property type="entry name" value="Tetraspanin_EC2_sf"/>
</dbReference>
<sequence length="284" mass="31016">MAVGSKSLQFFLLFYHILFLLMALGMLVASSLALSGLMAHKAFVDGDMKTSSDVAKRNVNTREGTVNLLGPPSLLVAASALSAIVAGFGFCASLKRNRHTLTALFFMTLVLLLMELAAGIWALAIRHRSKSALRTALYHQFEDYEFGITSIIKDLGRKGDEKPYDHPWDILQSQLNCCGVEGPGDYLKKAALPMSCCSSEESSADDKSKEGKSKEGISPTSLPALWCPSIKQNGCLGALESYVSEYLAWVGIYGIIAAFVNAVGSMFIVMFIYSIKRDLEKIYR</sequence>
<feature type="transmembrane region" description="Helical" evidence="7">
    <location>
        <begin position="101"/>
        <end position="124"/>
    </location>
</feature>
<keyword evidence="5 7" id="KW-0472">Membrane</keyword>
<evidence type="ECO:0000256" key="3">
    <source>
        <dbReference type="ARBA" id="ARBA00022692"/>
    </source>
</evidence>
<keyword evidence="6" id="KW-1015">Disulfide bond</keyword>
<comment type="subcellular location">
    <subcellularLocation>
        <location evidence="1 7">Membrane</location>
        <topology evidence="1 7">Multi-pass membrane protein</topology>
    </subcellularLocation>
</comment>
<evidence type="ECO:0000256" key="2">
    <source>
        <dbReference type="ARBA" id="ARBA00006840"/>
    </source>
</evidence>
<dbReference type="Proteomes" id="UP000792457">
    <property type="component" value="Unassembled WGS sequence"/>
</dbReference>
<comment type="caution">
    <text evidence="8">The sequence shown here is derived from an EMBL/GenBank/DDBJ whole genome shotgun (WGS) entry which is preliminary data.</text>
</comment>
<dbReference type="PIRSF" id="PIRSF002419">
    <property type="entry name" value="Tetraspanin"/>
    <property type="match status" value="1"/>
</dbReference>
<evidence type="ECO:0000256" key="1">
    <source>
        <dbReference type="ARBA" id="ARBA00004141"/>
    </source>
</evidence>
<reference evidence="8" key="2">
    <citation type="submission" date="2017-10" db="EMBL/GenBank/DDBJ databases">
        <title>Ladona fulva Genome sequencing and assembly.</title>
        <authorList>
            <person name="Murali S."/>
            <person name="Richards S."/>
            <person name="Bandaranaike D."/>
            <person name="Bellair M."/>
            <person name="Blankenburg K."/>
            <person name="Chao H."/>
            <person name="Dinh H."/>
            <person name="Doddapaneni H."/>
            <person name="Dugan-Rocha S."/>
            <person name="Elkadiri S."/>
            <person name="Gnanaolivu R."/>
            <person name="Hernandez B."/>
            <person name="Skinner E."/>
            <person name="Javaid M."/>
            <person name="Lee S."/>
            <person name="Li M."/>
            <person name="Ming W."/>
            <person name="Munidasa M."/>
            <person name="Muniz J."/>
            <person name="Nguyen L."/>
            <person name="Hughes D."/>
            <person name="Osuji N."/>
            <person name="Pu L.-L."/>
            <person name="Puazo M."/>
            <person name="Qu C."/>
            <person name="Quiroz J."/>
            <person name="Raj R."/>
            <person name="Weissenberger G."/>
            <person name="Xin Y."/>
            <person name="Zou X."/>
            <person name="Han Y."/>
            <person name="Worley K."/>
            <person name="Muzny D."/>
            <person name="Gibbs R."/>
        </authorList>
    </citation>
    <scope>NUCLEOTIDE SEQUENCE</scope>
    <source>
        <strain evidence="8">Sampled in the wild</strain>
    </source>
</reference>